<sequence length="113" mass="12106">MGHKSVNQQKGFVTMDHSGSLVRIVDQLGDSPFGLVHRRLAPSFTSSCSGSLGDMVLLCGTSWQCADLILSFMAQHIGTKGKVRPFGDSPSGFGKPQAFISSFFSAFSLLFTT</sequence>
<evidence type="ECO:0000313" key="2">
    <source>
        <dbReference type="Proteomes" id="UP000824120"/>
    </source>
</evidence>
<keyword evidence="2" id="KW-1185">Reference proteome</keyword>
<evidence type="ECO:0000313" key="1">
    <source>
        <dbReference type="EMBL" id="KAG5632219.1"/>
    </source>
</evidence>
<reference evidence="1 2" key="1">
    <citation type="submission" date="2020-09" db="EMBL/GenBank/DDBJ databases">
        <title>De no assembly of potato wild relative species, Solanum commersonii.</title>
        <authorList>
            <person name="Cho K."/>
        </authorList>
    </citation>
    <scope>NUCLEOTIDE SEQUENCE [LARGE SCALE GENOMIC DNA]</scope>
    <source>
        <strain evidence="1">LZ3.2</strain>
        <tissue evidence="1">Leaf</tissue>
    </source>
</reference>
<gene>
    <name evidence="1" type="ORF">H5410_003936</name>
</gene>
<accession>A0A9J6B6I1</accession>
<dbReference type="AlphaFoldDB" id="A0A9J6B6I1"/>
<organism evidence="1 2">
    <name type="scientific">Solanum commersonii</name>
    <name type="common">Commerson's wild potato</name>
    <name type="synonym">Commerson's nightshade</name>
    <dbReference type="NCBI Taxonomy" id="4109"/>
    <lineage>
        <taxon>Eukaryota</taxon>
        <taxon>Viridiplantae</taxon>
        <taxon>Streptophyta</taxon>
        <taxon>Embryophyta</taxon>
        <taxon>Tracheophyta</taxon>
        <taxon>Spermatophyta</taxon>
        <taxon>Magnoliopsida</taxon>
        <taxon>eudicotyledons</taxon>
        <taxon>Gunneridae</taxon>
        <taxon>Pentapetalae</taxon>
        <taxon>asterids</taxon>
        <taxon>lamiids</taxon>
        <taxon>Solanales</taxon>
        <taxon>Solanaceae</taxon>
        <taxon>Solanoideae</taxon>
        <taxon>Solaneae</taxon>
        <taxon>Solanum</taxon>
    </lineage>
</organism>
<protein>
    <submittedName>
        <fullName evidence="1">Uncharacterized protein</fullName>
    </submittedName>
</protein>
<name>A0A9J6B6I1_SOLCO</name>
<dbReference type="Proteomes" id="UP000824120">
    <property type="component" value="Chromosome 1"/>
</dbReference>
<proteinExistence type="predicted"/>
<dbReference type="EMBL" id="JACXVP010000001">
    <property type="protein sequence ID" value="KAG5632219.1"/>
    <property type="molecule type" value="Genomic_DNA"/>
</dbReference>
<comment type="caution">
    <text evidence="1">The sequence shown here is derived from an EMBL/GenBank/DDBJ whole genome shotgun (WGS) entry which is preliminary data.</text>
</comment>